<feature type="compositionally biased region" description="Polar residues" evidence="1">
    <location>
        <begin position="165"/>
        <end position="189"/>
    </location>
</feature>
<evidence type="ECO:0000256" key="1">
    <source>
        <dbReference type="SAM" id="MobiDB-lite"/>
    </source>
</evidence>
<accession>A0A9W8XMY8</accession>
<feature type="compositionally biased region" description="Pro residues" evidence="1">
    <location>
        <begin position="53"/>
        <end position="62"/>
    </location>
</feature>
<organism evidence="2 3">
    <name type="scientific">Didymosphaeria variabile</name>
    <dbReference type="NCBI Taxonomy" id="1932322"/>
    <lineage>
        <taxon>Eukaryota</taxon>
        <taxon>Fungi</taxon>
        <taxon>Dikarya</taxon>
        <taxon>Ascomycota</taxon>
        <taxon>Pezizomycotina</taxon>
        <taxon>Dothideomycetes</taxon>
        <taxon>Pleosporomycetidae</taxon>
        <taxon>Pleosporales</taxon>
        <taxon>Massarineae</taxon>
        <taxon>Didymosphaeriaceae</taxon>
        <taxon>Didymosphaeria</taxon>
    </lineage>
</organism>
<proteinExistence type="predicted"/>
<feature type="compositionally biased region" description="Polar residues" evidence="1">
    <location>
        <begin position="119"/>
        <end position="128"/>
    </location>
</feature>
<dbReference type="AlphaFoldDB" id="A0A9W8XMY8"/>
<dbReference type="EMBL" id="JAPEUX010000004">
    <property type="protein sequence ID" value="KAJ4353748.1"/>
    <property type="molecule type" value="Genomic_DNA"/>
</dbReference>
<keyword evidence="3" id="KW-1185">Reference proteome</keyword>
<feature type="compositionally biased region" description="Polar residues" evidence="1">
    <location>
        <begin position="505"/>
        <end position="522"/>
    </location>
</feature>
<feature type="compositionally biased region" description="Polar residues" evidence="1">
    <location>
        <begin position="416"/>
        <end position="436"/>
    </location>
</feature>
<feature type="compositionally biased region" description="Polar residues" evidence="1">
    <location>
        <begin position="639"/>
        <end position="654"/>
    </location>
</feature>
<feature type="region of interest" description="Disordered" evidence="1">
    <location>
        <begin position="588"/>
        <end position="662"/>
    </location>
</feature>
<dbReference type="OrthoDB" id="3903267at2759"/>
<gene>
    <name evidence="2" type="ORF">N0V89_005478</name>
</gene>
<dbReference type="RefSeq" id="XP_056071522.1">
    <property type="nucleotide sequence ID" value="XM_056214255.1"/>
</dbReference>
<sequence length="754" mass="81374">MTGMSNGGDDAMDSFGEQYNPWADSPGGTSMMAQVGHGLPHNQFTTGAFHNPAPYPQHPSPDAPNNGRYAMASGANLFAAYHQRPAPDPQMDDQYAMTSDANRGAQMHNPYAAAPVRNPFSNYNSPSPDAQMGGQYVVSGANPIPAFGQGPSPHPQMDNQHAVDSGSNPYPSYNNPTFDGYSNDQSPASSDIHIKREHDDGDYVDSDLAADEDINDEAYSEQLGKKRKINKNGRMRKVRQPRGNLRRWDENDVSRALMGIVWACGENGVQIPFDQAAKLVDQTCTAGALQQAILKIQTKLNKDGEQIPRIKMNWPKKRDSFTGTKTVVRDNGKVPRKKPTLTQATQCNITSLRALPRNGPSLYEGPKTEAELDDFLRGPNNIVDVQIQYAQLPHRPAMSQAATTTTQVASSSTQANTPDSQGLSMSNSHCGQSAASDSARFDHEGVSEFLSPSRHISDLPPSTPVRPHRSPVCPSPPHRPMAARRAHGHLSAGATTLEQRFFPNNVPSSLPALTQQRTSGHNQQHDPDAPADLRDRRLQQRWANDTQLGLLAAFNADFEQRNASSLAQPSSSSNLRVDTSMSRNAAFPTDVMLSPSPINARFYPDTTSQDLGGFQGMTPMEGPSTGFDTSFSPPRKDSGASSGTQSTNSSQASVGSMDHSARAAHNKFQASLAAAAAERTATSMPSRTIRAHHSRQQPRQQLSVGLNTLSNPFGGSFDDAFGNPFSPTYLPGGSIDDVFGRSTSIDAGTGFGHR</sequence>
<feature type="compositionally biased region" description="Low complexity" evidence="1">
    <location>
        <begin position="399"/>
        <end position="415"/>
    </location>
</feature>
<name>A0A9W8XMY8_9PLEO</name>
<feature type="region of interest" description="Disordered" evidence="1">
    <location>
        <begin position="46"/>
        <end position="70"/>
    </location>
</feature>
<comment type="caution">
    <text evidence="2">The sequence shown here is derived from an EMBL/GenBank/DDBJ whole genome shotgun (WGS) entry which is preliminary data.</text>
</comment>
<feature type="region of interest" description="Disordered" evidence="1">
    <location>
        <begin position="396"/>
        <end position="488"/>
    </location>
</feature>
<feature type="region of interest" description="Disordered" evidence="1">
    <location>
        <begin position="674"/>
        <end position="700"/>
    </location>
</feature>
<feature type="region of interest" description="Disordered" evidence="1">
    <location>
        <begin position="502"/>
        <end position="530"/>
    </location>
</feature>
<evidence type="ECO:0000313" key="2">
    <source>
        <dbReference type="EMBL" id="KAJ4353748.1"/>
    </source>
</evidence>
<dbReference type="GeneID" id="80909008"/>
<evidence type="ECO:0000313" key="3">
    <source>
        <dbReference type="Proteomes" id="UP001140513"/>
    </source>
</evidence>
<dbReference type="Proteomes" id="UP001140513">
    <property type="component" value="Unassembled WGS sequence"/>
</dbReference>
<protein>
    <submittedName>
        <fullName evidence="2">Uncharacterized protein</fullName>
    </submittedName>
</protein>
<feature type="region of interest" description="Disordered" evidence="1">
    <location>
        <begin position="116"/>
        <end position="189"/>
    </location>
</feature>
<feature type="region of interest" description="Disordered" evidence="1">
    <location>
        <begin position="1"/>
        <end position="30"/>
    </location>
</feature>
<reference evidence="2" key="1">
    <citation type="submission" date="2022-10" db="EMBL/GenBank/DDBJ databases">
        <title>Tapping the CABI collections for fungal endophytes: first genome assemblies for Collariella, Neodidymelliopsis, Ascochyta clinopodiicola, Didymella pomorum, Didymosphaeria variabile, Neocosmospora piperis and Neocucurbitaria cava.</title>
        <authorList>
            <person name="Hill R."/>
        </authorList>
    </citation>
    <scope>NUCLEOTIDE SEQUENCE</scope>
    <source>
        <strain evidence="2">IMI 356815</strain>
    </source>
</reference>